<evidence type="ECO:0000313" key="1">
    <source>
        <dbReference type="EMBL" id="PVY40939.1"/>
    </source>
</evidence>
<evidence type="ECO:0000313" key="2">
    <source>
        <dbReference type="Proteomes" id="UP000245466"/>
    </source>
</evidence>
<dbReference type="EMBL" id="QEKI01000006">
    <property type="protein sequence ID" value="PVY40939.1"/>
    <property type="molecule type" value="Genomic_DNA"/>
</dbReference>
<dbReference type="Proteomes" id="UP000245466">
    <property type="component" value="Unassembled WGS sequence"/>
</dbReference>
<keyword evidence="2" id="KW-1185">Reference proteome</keyword>
<gene>
    <name evidence="1" type="ORF">C8E01_106281</name>
</gene>
<organism evidence="1 2">
    <name type="scientific">Pontibacter virosus</name>
    <dbReference type="NCBI Taxonomy" id="1765052"/>
    <lineage>
        <taxon>Bacteria</taxon>
        <taxon>Pseudomonadati</taxon>
        <taxon>Bacteroidota</taxon>
        <taxon>Cytophagia</taxon>
        <taxon>Cytophagales</taxon>
        <taxon>Hymenobacteraceae</taxon>
        <taxon>Pontibacter</taxon>
    </lineage>
</organism>
<proteinExistence type="predicted"/>
<name>A0A2U1AWZ1_9BACT</name>
<dbReference type="PROSITE" id="PS51257">
    <property type="entry name" value="PROKAR_LIPOPROTEIN"/>
    <property type="match status" value="1"/>
</dbReference>
<protein>
    <submittedName>
        <fullName evidence="1">Uncharacterized protein</fullName>
    </submittedName>
</protein>
<accession>A0A2U1AWZ1</accession>
<reference evidence="1 2" key="1">
    <citation type="submission" date="2018-04" db="EMBL/GenBank/DDBJ databases">
        <title>Genomic Encyclopedia of Type Strains, Phase IV (KMG-IV): sequencing the most valuable type-strain genomes for metagenomic binning, comparative biology and taxonomic classification.</title>
        <authorList>
            <person name="Goeker M."/>
        </authorList>
    </citation>
    <scope>NUCLEOTIDE SEQUENCE [LARGE SCALE GENOMIC DNA]</scope>
    <source>
        <strain evidence="1 2">DSM 100231</strain>
    </source>
</reference>
<sequence>MKLNGSSGKKIQSLTLCSFNPCYASGFGCTNRYAAA</sequence>
<dbReference type="AlphaFoldDB" id="A0A2U1AWZ1"/>
<comment type="caution">
    <text evidence="1">The sequence shown here is derived from an EMBL/GenBank/DDBJ whole genome shotgun (WGS) entry which is preliminary data.</text>
</comment>